<sequence>MLRKRFLSTMMTLWALGASGVAMTAFHAQAGTIAGTVARVASGQVSLRTGPATAYKVIAMVPMGAKVQIYGCLSNKTWCSLGYSGKIGWASARYVNVNNVPTVAFKKMPVNSLKKMSAKSNAIIKSPKEKVKQAVSDFKALPAMQKTRKNMQKLYRTDVIIDATGVKKRDERTILNPSPKAQGVSVKHVNAYNPFFPDKVNDKNFERNETRYRVVTYPAR</sequence>
<dbReference type="SMART" id="SM00287">
    <property type="entry name" value="SH3b"/>
    <property type="match status" value="1"/>
</dbReference>
<name>A0A5B9CYF2_9HYPH</name>
<feature type="signal peptide" evidence="1">
    <location>
        <begin position="1"/>
        <end position="30"/>
    </location>
</feature>
<evidence type="ECO:0000259" key="2">
    <source>
        <dbReference type="SMART" id="SM00287"/>
    </source>
</evidence>
<dbReference type="Proteomes" id="UP000321940">
    <property type="component" value="Chromosome"/>
</dbReference>
<evidence type="ECO:0000313" key="4">
    <source>
        <dbReference type="Proteomes" id="UP000321940"/>
    </source>
</evidence>
<proteinExistence type="predicted"/>
<dbReference type="AlphaFoldDB" id="A0A5B9CYF2"/>
<keyword evidence="4" id="KW-1185">Reference proteome</keyword>
<protein>
    <submittedName>
        <fullName evidence="3">SH3 domain-containing protein</fullName>
    </submittedName>
</protein>
<dbReference type="Gene3D" id="2.30.30.40">
    <property type="entry name" value="SH3 Domains"/>
    <property type="match status" value="1"/>
</dbReference>
<dbReference type="RefSeq" id="WP_120102009.1">
    <property type="nucleotide sequence ID" value="NZ_CP031843.2"/>
</dbReference>
<accession>A0A5B9CYF2</accession>
<gene>
    <name evidence="3" type="ORF">D1093_08550</name>
</gene>
<dbReference type="Pfam" id="PF08239">
    <property type="entry name" value="SH3_3"/>
    <property type="match status" value="1"/>
</dbReference>
<evidence type="ECO:0000256" key="1">
    <source>
        <dbReference type="SAM" id="SignalP"/>
    </source>
</evidence>
<organism evidence="3 4">
    <name type="scientific">Bartonella kosoyi</name>
    <dbReference type="NCBI Taxonomy" id="2133959"/>
    <lineage>
        <taxon>Bacteria</taxon>
        <taxon>Pseudomonadati</taxon>
        <taxon>Pseudomonadota</taxon>
        <taxon>Alphaproteobacteria</taxon>
        <taxon>Hyphomicrobiales</taxon>
        <taxon>Bartonellaceae</taxon>
        <taxon>Bartonella</taxon>
    </lineage>
</organism>
<reference evidence="3 4" key="1">
    <citation type="journal article" date="2020" name="Int. J. Syst. Evol. Microbiol.">
        <title>Bartonella kosoyi sp. nov. and Bartonella krasnovii sp. nov., two novel species closely related to the zoonotic Bartonella elizabethae, isolated from black rats and wild desert rodent-fleas.</title>
        <authorList>
            <person name="Gutierrez R."/>
            <person name="Shalit T."/>
            <person name="Markus B."/>
            <person name="Yuan C."/>
            <person name="Nachum-Biala Y."/>
            <person name="Elad D."/>
            <person name="Harrus S."/>
        </authorList>
    </citation>
    <scope>NUCLEOTIDE SEQUENCE [LARGE SCALE GENOMIC DNA]</scope>
    <source>
        <strain evidence="3 4">Tel Aviv</strain>
    </source>
</reference>
<evidence type="ECO:0000313" key="3">
    <source>
        <dbReference type="EMBL" id="QEE09634.1"/>
    </source>
</evidence>
<dbReference type="EMBL" id="CP031843">
    <property type="protein sequence ID" value="QEE09634.1"/>
    <property type="molecule type" value="Genomic_DNA"/>
</dbReference>
<keyword evidence="1" id="KW-0732">Signal</keyword>
<dbReference type="InterPro" id="IPR003646">
    <property type="entry name" value="SH3-like_bac-type"/>
</dbReference>
<dbReference type="KEGG" id="bky:D1093_08550"/>
<feature type="domain" description="SH3b" evidence="2">
    <location>
        <begin position="35"/>
        <end position="98"/>
    </location>
</feature>
<feature type="chain" id="PRO_5022963548" evidence="1">
    <location>
        <begin position="31"/>
        <end position="220"/>
    </location>
</feature>